<dbReference type="EMBL" id="GEBQ01028538">
    <property type="protein sequence ID" value="JAT11439.1"/>
    <property type="molecule type" value="Transcribed_RNA"/>
</dbReference>
<protein>
    <recommendedName>
        <fullName evidence="4">Mitochondrial fission regulator 2</fullName>
    </recommendedName>
</protein>
<dbReference type="InterPro" id="IPR007972">
    <property type="entry name" value="Mtfr1"/>
</dbReference>
<feature type="compositionally biased region" description="Polar residues" evidence="2">
    <location>
        <begin position="143"/>
        <end position="156"/>
    </location>
</feature>
<sequence>MSSEIAILSFGVFFIEDTFSIAIRHSAEFKRMLTGYLTRKKGFRIVRKIGSNLKWIRTHRLHIVLKEDSGDSVFNYDGGNVLESHCQCSQNSVEDPKNSVPLESKFEELEKELCDLRTKVAMLLLVQENKALDIDSERENRSHTMSSEDLVMSSTNMPPPPPLPPPLPPSPFVHKTVLVKVKPKTTNPMIKNTPIGSLLEELSKRPPKLRHVELSPGGRPVRQPSIPADPSDILTAVLKKRFEAIHSPQFQHRLISPPDSPLSPMVFGQ</sequence>
<feature type="region of interest" description="Disordered" evidence="2">
    <location>
        <begin position="136"/>
        <end position="160"/>
    </location>
</feature>
<dbReference type="PANTHER" id="PTHR14215:SF0">
    <property type="entry name" value="WH2 DOMAIN-CONTAINING PROTEIN"/>
    <property type="match status" value="1"/>
</dbReference>
<evidence type="ECO:0000256" key="1">
    <source>
        <dbReference type="ARBA" id="ARBA00005807"/>
    </source>
</evidence>
<comment type="similarity">
    <text evidence="1">Belongs to the MTFR1 family.</text>
</comment>
<evidence type="ECO:0008006" key="4">
    <source>
        <dbReference type="Google" id="ProtNLM"/>
    </source>
</evidence>
<dbReference type="AlphaFoldDB" id="A0A1B6KJ23"/>
<accession>A0A1B6KJ23</accession>
<dbReference type="PANTHER" id="PTHR14215">
    <property type="entry name" value="PROTEIN OF UNKNOWN FUNCTION DUF729"/>
    <property type="match status" value="1"/>
</dbReference>
<dbReference type="Pfam" id="PF05308">
    <property type="entry name" value="Mito_fiss_reg"/>
    <property type="match status" value="1"/>
</dbReference>
<gene>
    <name evidence="3" type="ORF">g.3580</name>
</gene>
<organism evidence="3">
    <name type="scientific">Graphocephala atropunctata</name>
    <dbReference type="NCBI Taxonomy" id="36148"/>
    <lineage>
        <taxon>Eukaryota</taxon>
        <taxon>Metazoa</taxon>
        <taxon>Ecdysozoa</taxon>
        <taxon>Arthropoda</taxon>
        <taxon>Hexapoda</taxon>
        <taxon>Insecta</taxon>
        <taxon>Pterygota</taxon>
        <taxon>Neoptera</taxon>
        <taxon>Paraneoptera</taxon>
        <taxon>Hemiptera</taxon>
        <taxon>Auchenorrhyncha</taxon>
        <taxon>Membracoidea</taxon>
        <taxon>Cicadellidae</taxon>
        <taxon>Cicadellinae</taxon>
        <taxon>Cicadellini</taxon>
        <taxon>Graphocephala</taxon>
    </lineage>
</organism>
<name>A0A1B6KJ23_9HEMI</name>
<evidence type="ECO:0000313" key="3">
    <source>
        <dbReference type="EMBL" id="JAT11439.1"/>
    </source>
</evidence>
<evidence type="ECO:0000256" key="2">
    <source>
        <dbReference type="SAM" id="MobiDB-lite"/>
    </source>
</evidence>
<proteinExistence type="inferred from homology"/>
<reference evidence="3" key="1">
    <citation type="submission" date="2015-11" db="EMBL/GenBank/DDBJ databases">
        <title>De novo transcriptome assembly of four potential Pierce s Disease insect vectors from Arizona vineyards.</title>
        <authorList>
            <person name="Tassone E.E."/>
        </authorList>
    </citation>
    <scope>NUCLEOTIDE SEQUENCE</scope>
</reference>